<protein>
    <submittedName>
        <fullName evidence="1">Uncharacterized protein</fullName>
    </submittedName>
</protein>
<accession>A0ABW7F8B9</accession>
<keyword evidence="2" id="KW-1185">Reference proteome</keyword>
<name>A0ABW7F8B9_9BURK</name>
<sequence length="682" mass="74365">MTISARHLVRLSVAALAVIAIFSGHASRAADLKVLLPTWPIQDTGLPLSDAQLKVWRDKADFCPRVQGHFDAFPSKGNADAGADVGDYPTATCDDGDQTLFNGLLCAAGVAEGCSGVKQAQAADGRWFRSPARRLLWEQHCFSASPLTGNHFRDRCANGFSPDMALGVLLYVMETGDSAAYQRWLNWIDASIDSAKLCRPDDLTDCKPVKWPTLCTHDIGYRAPDEKPPAIVIDGRSGGMCSMRPFDPLDFSAVTEATLITVPARYAAWEAQTRVLGQQLLAGLTGNPAISSLPPLLIMSATDKEHFPLHLDAARVLLRMQIANPGLKLANLPSIPEPMELIKSVAGGMLADGTDPTYVNAVAQVIASRARWNPFYQLLAEGPTPAVRALIIERCPSETDKTTKDNWIWEKDSENDGNGKLNSMGWDCIFVGSLYNRMLVKKDLLAEFMDLVLKFADQTDQALQGLQQASQVAEGALALTEQGLEEANRALQTATDFVSTGYAAAKAEVDKQSSETANRLSSIQAEIADIQRRIGDLSAQLANTPKQIEQKVMEQACNLLGDLCQVVEKIQMITNPDYTNAVNAIADLNGQLLDLQTNALREVNERAANLVVEGTNLAARFADLQLKLQQAFFETQIDVAKFAVSESRKSLAKAREEVGKARKLYRRAQGQLAVWRKPSRGN</sequence>
<dbReference type="SUPFAM" id="SSF58104">
    <property type="entry name" value="Methyl-accepting chemotaxis protein (MCP) signaling domain"/>
    <property type="match status" value="1"/>
</dbReference>
<dbReference type="Proteomes" id="UP001606210">
    <property type="component" value="Unassembled WGS sequence"/>
</dbReference>
<dbReference type="EMBL" id="JBIGHV010000009">
    <property type="protein sequence ID" value="MFG6432740.1"/>
    <property type="molecule type" value="Genomic_DNA"/>
</dbReference>
<evidence type="ECO:0000313" key="2">
    <source>
        <dbReference type="Proteomes" id="UP001606210"/>
    </source>
</evidence>
<dbReference type="RefSeq" id="WP_394482841.1">
    <property type="nucleotide sequence ID" value="NZ_JBIGHV010000009.1"/>
</dbReference>
<organism evidence="1 2">
    <name type="scientific">Pelomonas parva</name>
    <dbReference type="NCBI Taxonomy" id="3299032"/>
    <lineage>
        <taxon>Bacteria</taxon>
        <taxon>Pseudomonadati</taxon>
        <taxon>Pseudomonadota</taxon>
        <taxon>Betaproteobacteria</taxon>
        <taxon>Burkholderiales</taxon>
        <taxon>Sphaerotilaceae</taxon>
        <taxon>Roseateles</taxon>
    </lineage>
</organism>
<gene>
    <name evidence="1" type="ORF">ACG00Y_22690</name>
</gene>
<proteinExistence type="predicted"/>
<reference evidence="1 2" key="1">
    <citation type="submission" date="2024-08" db="EMBL/GenBank/DDBJ databases">
        <authorList>
            <person name="Lu H."/>
        </authorList>
    </citation>
    <scope>NUCLEOTIDE SEQUENCE [LARGE SCALE GENOMIC DNA]</scope>
    <source>
        <strain evidence="1 2">LYH14W</strain>
    </source>
</reference>
<comment type="caution">
    <text evidence="1">The sequence shown here is derived from an EMBL/GenBank/DDBJ whole genome shotgun (WGS) entry which is preliminary data.</text>
</comment>
<evidence type="ECO:0000313" key="1">
    <source>
        <dbReference type="EMBL" id="MFG6432740.1"/>
    </source>
</evidence>